<dbReference type="EMBL" id="CAJNOR010004778">
    <property type="protein sequence ID" value="CAF1526770.1"/>
    <property type="molecule type" value="Genomic_DNA"/>
</dbReference>
<reference evidence="2" key="1">
    <citation type="submission" date="2021-02" db="EMBL/GenBank/DDBJ databases">
        <authorList>
            <person name="Nowell W R."/>
        </authorList>
    </citation>
    <scope>NUCLEOTIDE SEQUENCE</scope>
</reference>
<dbReference type="InterPro" id="IPR029033">
    <property type="entry name" value="His_PPase_superfam"/>
</dbReference>
<sequence>MSTFQKLLNRFLGQVDGSYDPNFDSKEPIHPNPSAIKRSQSLSKVVNPTRRQRSIDALRTASCLSCGLRERDRQLSTNDIDTLVPIAAKHEYNFERKLSVDNNNNNENSISQQVRQKRRAKTKLVIIRHAERVDALFGEAWFHQAFDQSGNYRRFHTNLPATLPYRQCFQDYIYDPPLTELGLIRSYRTGVGKTNNDSYLFFSIHLGEALCRTGLRIDYCYSSPSLRCIQTADAILDGMKLRTLIPIRIELGLFECGIWHKDVIPHFMSINELILNRFNIETSYNSVQKSLSTEETEFDYYERSHLVMRQILSKHDTNDMTILFIGHAPSLETLTRQLIGAEPRPNELIQIAQKINYLSLTILEGQRHSWTFVDAILAKQT</sequence>
<organism evidence="2 3">
    <name type="scientific">Adineta ricciae</name>
    <name type="common">Rotifer</name>
    <dbReference type="NCBI Taxonomy" id="249248"/>
    <lineage>
        <taxon>Eukaryota</taxon>
        <taxon>Metazoa</taxon>
        <taxon>Spiralia</taxon>
        <taxon>Gnathifera</taxon>
        <taxon>Rotifera</taxon>
        <taxon>Eurotatoria</taxon>
        <taxon>Bdelloidea</taxon>
        <taxon>Adinetida</taxon>
        <taxon>Adinetidae</taxon>
        <taxon>Adineta</taxon>
    </lineage>
</organism>
<dbReference type="InterPro" id="IPR013078">
    <property type="entry name" value="His_Pase_superF_clade-1"/>
</dbReference>
<name>A0A815VDJ4_ADIRI</name>
<gene>
    <name evidence="2" type="ORF">XAT740_LOCUS41165</name>
</gene>
<dbReference type="InterPro" id="IPR051710">
    <property type="entry name" value="Phosphatase_SH3-domain"/>
</dbReference>
<protein>
    <submittedName>
        <fullName evidence="2">Uncharacterized protein</fullName>
    </submittedName>
</protein>
<dbReference type="Gene3D" id="3.40.50.1240">
    <property type="entry name" value="Phosphoglycerate mutase-like"/>
    <property type="match status" value="1"/>
</dbReference>
<evidence type="ECO:0000313" key="3">
    <source>
        <dbReference type="Proteomes" id="UP000663828"/>
    </source>
</evidence>
<keyword evidence="3" id="KW-1185">Reference proteome</keyword>
<comment type="caution">
    <text evidence="2">The sequence shown here is derived from an EMBL/GenBank/DDBJ whole genome shotgun (WGS) entry which is preliminary data.</text>
</comment>
<feature type="region of interest" description="Disordered" evidence="1">
    <location>
        <begin position="22"/>
        <end position="41"/>
    </location>
</feature>
<evidence type="ECO:0000313" key="2">
    <source>
        <dbReference type="EMBL" id="CAF1526770.1"/>
    </source>
</evidence>
<dbReference type="PANTHER" id="PTHR16469:SF27">
    <property type="entry name" value="UBIQUITIN-ASSOCIATED AND SH3 DOMAIN-CONTAINING BA-RELATED"/>
    <property type="match status" value="1"/>
</dbReference>
<dbReference type="PANTHER" id="PTHR16469">
    <property type="entry name" value="UBIQUITIN-ASSOCIATED AND SH3 DOMAIN-CONTAINING BA-RELATED"/>
    <property type="match status" value="1"/>
</dbReference>
<dbReference type="CDD" id="cd07067">
    <property type="entry name" value="HP_PGM_like"/>
    <property type="match status" value="1"/>
</dbReference>
<dbReference type="Pfam" id="PF00300">
    <property type="entry name" value="His_Phos_1"/>
    <property type="match status" value="1"/>
</dbReference>
<dbReference type="SUPFAM" id="SSF53254">
    <property type="entry name" value="Phosphoglycerate mutase-like"/>
    <property type="match status" value="1"/>
</dbReference>
<dbReference type="AlphaFoldDB" id="A0A815VDJ4"/>
<proteinExistence type="predicted"/>
<accession>A0A815VDJ4</accession>
<dbReference type="Proteomes" id="UP000663828">
    <property type="component" value="Unassembled WGS sequence"/>
</dbReference>
<evidence type="ECO:0000256" key="1">
    <source>
        <dbReference type="SAM" id="MobiDB-lite"/>
    </source>
</evidence>